<dbReference type="PANTHER" id="PTHR14885">
    <property type="entry name" value="CILIA- AND FLAGELLA-ASSOCIATED PROTEIN 43-RELATED"/>
    <property type="match status" value="1"/>
</dbReference>
<dbReference type="Proteomes" id="UP000315496">
    <property type="component" value="Chromosome 2"/>
</dbReference>
<reference evidence="10 11" key="1">
    <citation type="submission" date="2019-05" db="EMBL/GenBank/DDBJ databases">
        <title>The compact genome of Giardia muris reveals important steps in the evolution of intestinal protozoan parasites.</title>
        <authorList>
            <person name="Xu F."/>
            <person name="Jimenez-Gonzalez A."/>
            <person name="Einarsson E."/>
            <person name="Astvaldsson A."/>
            <person name="Peirasmaki D."/>
            <person name="Eckmann L."/>
            <person name="Andersson J.O."/>
            <person name="Svard S.G."/>
            <person name="Jerlstrom-Hultqvist J."/>
        </authorList>
    </citation>
    <scope>NUCLEOTIDE SEQUENCE [LARGE SCALE GENOMIC DNA]</scope>
    <source>
        <strain evidence="10 11">Roberts-Thomson</strain>
    </source>
</reference>
<dbReference type="SMART" id="SM00320">
    <property type="entry name" value="WD40"/>
    <property type="match status" value="6"/>
</dbReference>
<evidence type="ECO:0000256" key="2">
    <source>
        <dbReference type="ARBA" id="ARBA00022490"/>
    </source>
</evidence>
<sequence>MVAPIRVGSTIVSSQNTPGDLYNELYTFGIDTNGFSNLAHLSNRYLVFASGNAICAMDTETGARTAVPSFTMGGVTTLAVTHDHSHLAVGFASRQVGALVYIFRISIDRPGMTEGDFPIVEMIPPDAHFELLPPIEISAKMHLIHEVTLKSVGKLGVAAMSFNHDSTLLAIVSCSPDYQLSIYDWQHEKLLLKAPAFTSDVYRVSFCRYTLDALITGGKNHLKLWEMAMTFTGPKLQGELAKFGILDSSDCTAFLELPSGNTLSGCGTGEIVLWEATTVRIVFQRPGGRRCHDGRVEFLYCDLDGLFTRSAAAVFATDDGSFEKPSTTHKPTLLYYNLLLRGIPSASDGWFTSEGGADQQRKTAQEGVSSAQLADGFDESHVKHFLPVIVTAGSDGYVRLWSGHEILQSQFKDNGDSVFFEITPVEEIYIGPGSCIRTMSLSPDSYSIAMQDAGAGGIIIVDIATRNLRRICCGHGGSVRSIACMNTYTDLNLSGTNADTNAMSMRSGLVATLGDSGVVFLHDLAARKLVSMKVPACGRGTKLIFIHNGICLVVGYTDGSVRFYSVFYEPPKTTEEEDEVSELEDCLFLIKAFKCFNDPVVDITCSSEGLVTILSANGQLFLVRTSLSLVRQGLPGDITTSLDEQEKLSALARGLLNVKDAEAEELCRKELEINLAGAKGTLGMTTHDVLPLGYFDLHMSVFKESAEKTMQRLRNLFFVTPTLLAMTVTNCSSPENRIAAIPLPSLSTLLEYRKGARDEPVVSAVEEPASGDSIPVMASSISYDLSSLITGEPRFLSIHIPATPLPGTCEATIAKVEKAVVQKQINAMLPSRGAVESAMDALLAMEMEEEKEEQESDEEEEEEEYDEEGNLIEKPKKKKIDPNDPVYEDTTQPQNFDFVQFSIVTGPDSDPMSSRVLLLVNLFVEEEIRNRAESAMANVRARAESNSAASMASVGDPAVFCAALAVAEARATYRSSLIYSFDYSTICTALLDLHAPKSTTDLAASMRGEGQGKGKTSFLRPTIVIPAAHRGPILDAPSLKESELADPEFEPPHTTSIGLLVRRPIAAYAIPTRGFVDYITDDLVRSEVAEEGRKRSEHTTSGAIFTLQDGGSLTVEPLVTTQELTDLRQHVIEDESNLTPLAAMHLREANMRWWSTNCSQCVPGGGLCAMNIGFGGHVCIVGDAAGNLFAFGTRMLEMLLDKLRTAYLDAVTTFRNPQLATFNGNLCSRYVRDKIYSTDMKSIKPALSLLINARLYSLVPEVPKQRSEQMLNEGVTVLEAEDLNKQDLPMKTQEPVADQMKSAYPTLEEARISELDAVATKLGQESKHAVLLKMDNLRGLYATLVRTNAAFPIEKRLFPHEFAPDLLLANEWLAREERRAHILIYDEYRPLFQSVVEKIDKLLEAFPIAEPIYSVRAFANPAQQVSTFKCLPLTKQFERSLCEALGISSIDNVPSQVTSQDPTHSEASSDSADSFLDAPQPVAESEDLAVTAETQLQASTIGNSQPRSAKAPIRTNRGTGTKTLKTIDKIIAQTLSNKLGESLKQGLGDDVASDGEIRQQRVMRRAEARQKRKDELRALLNRKPDPDKISSEDESSLQQSNATFGIFHLKTTSEYVQDVGRLTQEYERALEAGEPAQPCNPYENKDGRWLQFLLVLKGMHDARKEFNERVAILFACKQAVVLKVTQLKEQALHLSAVIRQIVGPEVAAEIDSVLAGDEFFSDPDKLTAMISMHPNELQHLRFMELHDRYITNWLRSGFAEGDSPEKLDNMSYCLRLLRCFIPDPDEVEHSFSAGDVGGQELLENYLNHCVSSHLIPSEVAEQLRTVARTKPVRLESMVRQIVIDTSEALGGLNYGIVPHIKKVAVEEAEDGDDSSFEEMVEDGSDDSDEAEPFNLSRPYVKTEALLGIPFTALNGTLQQSRTGIALDTETYSGHPLREATCVQLSNATTLAPTVSAIQLHAEALQYNLRSLLLPCNNPHVGVHPGTMTYSAVKAVSVFYRQAVTTDQARRARSWVKVILHFRSVVINTILALALRFDAVVRDLQYSGVELQQDFSRIQIRLISLFQQAEIHHLYITRDAQSLAHLEACKADHHQIAMQLEQLRKQIIAKTEEASAVGQSLQKLLKEFNNAISAEAPFRSKLVKVYMKKFRAARAARQVTEAGDFDPTIGTVGPNGKKTIGSTNPDDYMVESDESSELSNLSEGGGEDDDDEPVDETVAPEGVSNELFNFVLNLRAKKREYDSQLATIYQASEQLKYQYSALQKKEKTTLAVTETANRELTQFRAGKQKELNAVQTASLVTLGQFAYLDSDSMIRPDLTQALLFDMRAIQILKSRITLRLRQLRHCYYIGETLKDSYCELVQREKNAQKELQVYSDKLVSVQLLKFGRTLDIAKLDSVCINEQAEELARILNEEELEFKRDQLYKETILERGKDQLKYALDKNTDLVMELAQLERESLALDRAILARQRRAPKAWCSDNKNELIRQEYNTLKREIINRERELRTLVDEIAILKSHGN</sequence>
<organism evidence="10 11">
    <name type="scientific">Giardia muris</name>
    <dbReference type="NCBI Taxonomy" id="5742"/>
    <lineage>
        <taxon>Eukaryota</taxon>
        <taxon>Metamonada</taxon>
        <taxon>Diplomonadida</taxon>
        <taxon>Hexamitidae</taxon>
        <taxon>Giardiinae</taxon>
        <taxon>Giardia</taxon>
    </lineage>
</organism>
<protein>
    <submittedName>
        <fullName evidence="10">Coiled-coil protein</fullName>
    </submittedName>
</protein>
<dbReference type="InterPro" id="IPR001680">
    <property type="entry name" value="WD40_rpt"/>
</dbReference>
<evidence type="ECO:0000256" key="3">
    <source>
        <dbReference type="ARBA" id="ARBA00022574"/>
    </source>
</evidence>
<feature type="compositionally biased region" description="Acidic residues" evidence="9">
    <location>
        <begin position="2204"/>
        <end position="2214"/>
    </location>
</feature>
<feature type="compositionally biased region" description="Polar residues" evidence="9">
    <location>
        <begin position="1453"/>
        <end position="1462"/>
    </location>
</feature>
<evidence type="ECO:0000256" key="9">
    <source>
        <dbReference type="SAM" id="MobiDB-lite"/>
    </source>
</evidence>
<feature type="region of interest" description="Disordered" evidence="9">
    <location>
        <begin position="2169"/>
        <end position="2217"/>
    </location>
</feature>
<evidence type="ECO:0000256" key="1">
    <source>
        <dbReference type="ARBA" id="ARBA00004430"/>
    </source>
</evidence>
<evidence type="ECO:0000256" key="8">
    <source>
        <dbReference type="SAM" id="Coils"/>
    </source>
</evidence>
<feature type="compositionally biased region" description="Acidic residues" evidence="9">
    <location>
        <begin position="847"/>
        <end position="870"/>
    </location>
</feature>
<dbReference type="InterPro" id="IPR036322">
    <property type="entry name" value="WD40_repeat_dom_sf"/>
</dbReference>
<dbReference type="InterPro" id="IPR015943">
    <property type="entry name" value="WD40/YVTN_repeat-like_dom_sf"/>
</dbReference>
<dbReference type="SUPFAM" id="SSF50978">
    <property type="entry name" value="WD40 repeat-like"/>
    <property type="match status" value="1"/>
</dbReference>
<dbReference type="Gene3D" id="2.130.10.10">
    <property type="entry name" value="YVTN repeat-like/Quinoprotein amine dehydrogenase"/>
    <property type="match status" value="2"/>
</dbReference>
<feature type="region of interest" description="Disordered" evidence="9">
    <location>
        <begin position="847"/>
        <end position="891"/>
    </location>
</feature>
<evidence type="ECO:0000256" key="5">
    <source>
        <dbReference type="ARBA" id="ARBA00023054"/>
    </source>
</evidence>
<name>A0A4Z1SRG9_GIAMU</name>
<gene>
    <name evidence="10" type="ORF">GMRT_11259</name>
</gene>
<feature type="compositionally biased region" description="Low complexity" evidence="9">
    <location>
        <begin position="1465"/>
        <end position="1477"/>
    </location>
</feature>
<keyword evidence="7" id="KW-0966">Cell projection</keyword>
<feature type="coiled-coil region" evidence="8">
    <location>
        <begin position="2480"/>
        <end position="2507"/>
    </location>
</feature>
<dbReference type="PANTHER" id="PTHR14885:SF3">
    <property type="entry name" value="CILIA- AND FLAGELLA-ASSOCIATED PROTEIN 44"/>
    <property type="match status" value="1"/>
</dbReference>
<keyword evidence="5 8" id="KW-0175">Coiled coil</keyword>
<feature type="coiled-coil region" evidence="8">
    <location>
        <begin position="2400"/>
        <end position="2455"/>
    </location>
</feature>
<comment type="subcellular location">
    <subcellularLocation>
        <location evidence="1">Cytoplasm</location>
        <location evidence="1">Cytoskeleton</location>
        <location evidence="1">Cilium axoneme</location>
    </subcellularLocation>
</comment>
<dbReference type="OrthoDB" id="1935234at2759"/>
<evidence type="ECO:0000256" key="4">
    <source>
        <dbReference type="ARBA" id="ARBA00022737"/>
    </source>
</evidence>
<feature type="region of interest" description="Disordered" evidence="9">
    <location>
        <begin position="1497"/>
        <end position="1520"/>
    </location>
</feature>
<feature type="compositionally biased region" description="Basic and acidic residues" evidence="9">
    <location>
        <begin position="1561"/>
        <end position="1591"/>
    </location>
</feature>
<evidence type="ECO:0000313" key="10">
    <source>
        <dbReference type="EMBL" id="TNJ28320.1"/>
    </source>
</evidence>
<feature type="region of interest" description="Disordered" evidence="9">
    <location>
        <begin position="1868"/>
        <end position="1892"/>
    </location>
</feature>
<dbReference type="EMBL" id="VDLU01000002">
    <property type="protein sequence ID" value="TNJ28320.1"/>
    <property type="molecule type" value="Genomic_DNA"/>
</dbReference>
<accession>A0A4Z1SRG9</accession>
<keyword evidence="6" id="KW-0206">Cytoskeleton</keyword>
<feature type="region of interest" description="Disordered" evidence="9">
    <location>
        <begin position="1453"/>
        <end position="1477"/>
    </location>
</feature>
<keyword evidence="4" id="KW-0677">Repeat</keyword>
<feature type="compositionally biased region" description="Acidic residues" evidence="9">
    <location>
        <begin position="1868"/>
        <end position="1891"/>
    </location>
</feature>
<evidence type="ECO:0000256" key="6">
    <source>
        <dbReference type="ARBA" id="ARBA00023212"/>
    </source>
</evidence>
<evidence type="ECO:0000256" key="7">
    <source>
        <dbReference type="ARBA" id="ARBA00023273"/>
    </source>
</evidence>
<dbReference type="GO" id="GO:0005930">
    <property type="term" value="C:axoneme"/>
    <property type="evidence" value="ECO:0007669"/>
    <property type="project" value="UniProtKB-SubCell"/>
</dbReference>
<keyword evidence="11" id="KW-1185">Reference proteome</keyword>
<feature type="compositionally biased region" description="Polar residues" evidence="9">
    <location>
        <begin position="1497"/>
        <end position="1507"/>
    </location>
</feature>
<comment type="caution">
    <text evidence="10">The sequence shown here is derived from an EMBL/GenBank/DDBJ whole genome shotgun (WGS) entry which is preliminary data.</text>
</comment>
<evidence type="ECO:0000313" key="11">
    <source>
        <dbReference type="Proteomes" id="UP000315496"/>
    </source>
</evidence>
<keyword evidence="3" id="KW-0853">WD repeat</keyword>
<feature type="region of interest" description="Disordered" evidence="9">
    <location>
        <begin position="1561"/>
        <end position="1597"/>
    </location>
</feature>
<proteinExistence type="predicted"/>
<keyword evidence="2" id="KW-0963">Cytoplasm</keyword>
<dbReference type="VEuPathDB" id="GiardiaDB:GMRT_11259"/>